<evidence type="ECO:0000313" key="5">
    <source>
        <dbReference type="Proteomes" id="UP000249363"/>
    </source>
</evidence>
<dbReference type="OrthoDB" id="5389929at2759"/>
<name>A0A364KUP0_TALAM</name>
<dbReference type="InterPro" id="IPR056884">
    <property type="entry name" value="NPHP3-like_N"/>
</dbReference>
<dbReference type="EMBL" id="MIKG01000005">
    <property type="protein sequence ID" value="RAO67272.1"/>
    <property type="molecule type" value="Genomic_DNA"/>
</dbReference>
<dbReference type="STRING" id="1196081.A0A364KUP0"/>
<keyword evidence="1" id="KW-0677">Repeat</keyword>
<dbReference type="Pfam" id="PF24809">
    <property type="entry name" value="DUF7708"/>
    <property type="match status" value="1"/>
</dbReference>
<accession>A0A364KUP0</accession>
<dbReference type="PANTHER" id="PTHR40619">
    <property type="entry name" value="FUNGAL STAND N-TERMINAL GOODBYE DOMAIN-CONTAINING PROTEIN"/>
    <property type="match status" value="1"/>
</dbReference>
<evidence type="ECO:0008006" key="6">
    <source>
        <dbReference type="Google" id="ProtNLM"/>
    </source>
</evidence>
<dbReference type="AlphaFoldDB" id="A0A364KUP0"/>
<reference evidence="4 5" key="1">
    <citation type="journal article" date="2017" name="Biotechnol. Biofuels">
        <title>Differential beta-glucosidase expression as a function of carbon source availability in Talaromyces amestolkiae: a genomic and proteomic approach.</title>
        <authorList>
            <person name="de Eugenio L.I."/>
            <person name="Mendez-Liter J.A."/>
            <person name="Nieto-Dominguez M."/>
            <person name="Alonso L."/>
            <person name="Gil-Munoz J."/>
            <person name="Barriuso J."/>
            <person name="Prieto A."/>
            <person name="Martinez M.J."/>
        </authorList>
    </citation>
    <scope>NUCLEOTIDE SEQUENCE [LARGE SCALE GENOMIC DNA]</scope>
    <source>
        <strain evidence="4 5">CIB</strain>
    </source>
</reference>
<keyword evidence="5" id="KW-1185">Reference proteome</keyword>
<feature type="domain" description="Nephrocystin 3-like N-terminal" evidence="3">
    <location>
        <begin position="346"/>
        <end position="468"/>
    </location>
</feature>
<dbReference type="InterPro" id="IPR056125">
    <property type="entry name" value="DUF7708"/>
</dbReference>
<dbReference type="RefSeq" id="XP_040731788.1">
    <property type="nucleotide sequence ID" value="XM_040875523.1"/>
</dbReference>
<feature type="domain" description="DUF7708" evidence="2">
    <location>
        <begin position="80"/>
        <end position="212"/>
    </location>
</feature>
<sequence>MAHASSFSTDLDNLILQPGEVDIDADSLKNIYKSDHAYVNRIVENILSQAGRRRARLEDIRRSSPRRKLGTNIQKLANGTQKFVKEFSGICDIIKGIDSRAGSIAYGTFSLLLTVAQKKQQHEDVITSTLEDLGQWLSRLRAIEKSEYDNDAILQFVLKIYIKVIDFGRDAVLYYSSSSSKRLFQAVARPAQSTSEKQAGEIRSLIADLMQELLIIQHDHIRTIKSHLEREEQERHERRIDNLERLFGVSSDLCAENMIQESNRRFDGMFSKAKPKAGFARKAPQLEQISLDALSERSEYKSWMANSSSCLLLLEGENYDAYDTSPRLCWLSPVAVQFYQYFNEPENCYILYHFIDEGARGIEDSETGVVVMLKSIVLQLLRENRDVCKKLFDRIQHLSTPPAAEQESLFEILHHVLRAFSREKTIYIAVAGVENMSSIPPIRLFGRLLSLITSSDVLVTVKILVICRSGYWPNVGPKDRSDLQRALAIGGHEELLLAVFVAFGWKQRSLGNR</sequence>
<evidence type="ECO:0000259" key="2">
    <source>
        <dbReference type="Pfam" id="PF24809"/>
    </source>
</evidence>
<evidence type="ECO:0000259" key="3">
    <source>
        <dbReference type="Pfam" id="PF24883"/>
    </source>
</evidence>
<dbReference type="GeneID" id="63792500"/>
<dbReference type="Proteomes" id="UP000249363">
    <property type="component" value="Unassembled WGS sequence"/>
</dbReference>
<evidence type="ECO:0000313" key="4">
    <source>
        <dbReference type="EMBL" id="RAO67272.1"/>
    </source>
</evidence>
<evidence type="ECO:0000256" key="1">
    <source>
        <dbReference type="ARBA" id="ARBA00022737"/>
    </source>
</evidence>
<comment type="caution">
    <text evidence="4">The sequence shown here is derived from an EMBL/GenBank/DDBJ whole genome shotgun (WGS) entry which is preliminary data.</text>
</comment>
<dbReference type="PANTHER" id="PTHR40619:SF3">
    <property type="entry name" value="FUNGAL STAND N-TERMINAL GOODBYE DOMAIN-CONTAINING PROTEIN"/>
    <property type="match status" value="1"/>
</dbReference>
<organism evidence="4 5">
    <name type="scientific">Talaromyces amestolkiae</name>
    <dbReference type="NCBI Taxonomy" id="1196081"/>
    <lineage>
        <taxon>Eukaryota</taxon>
        <taxon>Fungi</taxon>
        <taxon>Dikarya</taxon>
        <taxon>Ascomycota</taxon>
        <taxon>Pezizomycotina</taxon>
        <taxon>Eurotiomycetes</taxon>
        <taxon>Eurotiomycetidae</taxon>
        <taxon>Eurotiales</taxon>
        <taxon>Trichocomaceae</taxon>
        <taxon>Talaromyces</taxon>
        <taxon>Talaromyces sect. Talaromyces</taxon>
    </lineage>
</organism>
<dbReference type="Pfam" id="PF24883">
    <property type="entry name" value="NPHP3_N"/>
    <property type="match status" value="1"/>
</dbReference>
<proteinExistence type="predicted"/>
<gene>
    <name evidence="4" type="ORF">BHQ10_003284</name>
</gene>
<protein>
    <recommendedName>
        <fullName evidence="6">Fungal STAND N-terminal Goodbye domain-containing protein</fullName>
    </recommendedName>
</protein>